<keyword evidence="2" id="KW-0472">Membrane</keyword>
<evidence type="ECO:0000313" key="3">
    <source>
        <dbReference type="EMBL" id="KAJ7029625.1"/>
    </source>
</evidence>
<sequence>MPKLKATLRISAGVSTPQKSEVSAAVSAPRIRCVPRPISMVRKREPHGPGRETSRHKAKLQLSSCDLEVGRGIEGLSTIPHPTSKSAQFRSQLRAKLSIEFRGIWGFNTSRRSNENETRDVSLVLMRRSAIHHLRTLSFSSGRGAWALIDCTAALSRGFVVGARRARAGWLYLPFSVFFTWLASGFPIAPTGLARAHGRFSAWRAPSLAPALLRVDPPRPRDTTLRLLLALRVRHGRFSARLLLASRVRTAVLAPAPPALLAPALLRLDPPQRRDTALNACAALARAPRPFQRPVRSPAGTRPSAPESTPAMLPPPWGPRCPCACATAVSAPGALRRWHPPFRARIHPSDASPTSGDASPTSGYLAPMRASSF</sequence>
<name>A0AAD6SLA3_9AGAR</name>
<comment type="caution">
    <text evidence="3">The sequence shown here is derived from an EMBL/GenBank/DDBJ whole genome shotgun (WGS) entry which is preliminary data.</text>
</comment>
<proteinExistence type="predicted"/>
<feature type="region of interest" description="Disordered" evidence="1">
    <location>
        <begin position="291"/>
        <end position="313"/>
    </location>
</feature>
<accession>A0AAD6SLA3</accession>
<dbReference type="EMBL" id="JARJCM010000099">
    <property type="protein sequence ID" value="KAJ7029625.1"/>
    <property type="molecule type" value="Genomic_DNA"/>
</dbReference>
<evidence type="ECO:0000256" key="1">
    <source>
        <dbReference type="SAM" id="MobiDB-lite"/>
    </source>
</evidence>
<evidence type="ECO:0000313" key="4">
    <source>
        <dbReference type="Proteomes" id="UP001218188"/>
    </source>
</evidence>
<gene>
    <name evidence="3" type="ORF">C8F04DRAFT_1187474</name>
</gene>
<reference evidence="3" key="1">
    <citation type="submission" date="2023-03" db="EMBL/GenBank/DDBJ databases">
        <title>Massive genome expansion in bonnet fungi (Mycena s.s.) driven by repeated elements and novel gene families across ecological guilds.</title>
        <authorList>
            <consortium name="Lawrence Berkeley National Laboratory"/>
            <person name="Harder C.B."/>
            <person name="Miyauchi S."/>
            <person name="Viragh M."/>
            <person name="Kuo A."/>
            <person name="Thoen E."/>
            <person name="Andreopoulos B."/>
            <person name="Lu D."/>
            <person name="Skrede I."/>
            <person name="Drula E."/>
            <person name="Henrissat B."/>
            <person name="Morin E."/>
            <person name="Kohler A."/>
            <person name="Barry K."/>
            <person name="LaButti K."/>
            <person name="Morin E."/>
            <person name="Salamov A."/>
            <person name="Lipzen A."/>
            <person name="Mereny Z."/>
            <person name="Hegedus B."/>
            <person name="Baldrian P."/>
            <person name="Stursova M."/>
            <person name="Weitz H."/>
            <person name="Taylor A."/>
            <person name="Grigoriev I.V."/>
            <person name="Nagy L.G."/>
            <person name="Martin F."/>
            <person name="Kauserud H."/>
        </authorList>
    </citation>
    <scope>NUCLEOTIDE SEQUENCE</scope>
    <source>
        <strain evidence="3">CBHHK200</strain>
    </source>
</reference>
<protein>
    <submittedName>
        <fullName evidence="3">Uncharacterized protein</fullName>
    </submittedName>
</protein>
<organism evidence="3 4">
    <name type="scientific">Mycena alexandri</name>
    <dbReference type="NCBI Taxonomy" id="1745969"/>
    <lineage>
        <taxon>Eukaryota</taxon>
        <taxon>Fungi</taxon>
        <taxon>Dikarya</taxon>
        <taxon>Basidiomycota</taxon>
        <taxon>Agaricomycotina</taxon>
        <taxon>Agaricomycetes</taxon>
        <taxon>Agaricomycetidae</taxon>
        <taxon>Agaricales</taxon>
        <taxon>Marasmiineae</taxon>
        <taxon>Mycenaceae</taxon>
        <taxon>Mycena</taxon>
    </lineage>
</organism>
<evidence type="ECO:0000256" key="2">
    <source>
        <dbReference type="SAM" id="Phobius"/>
    </source>
</evidence>
<keyword evidence="2" id="KW-0812">Transmembrane</keyword>
<dbReference type="AlphaFoldDB" id="A0AAD6SLA3"/>
<feature type="region of interest" description="Disordered" evidence="1">
    <location>
        <begin position="346"/>
        <end position="373"/>
    </location>
</feature>
<feature type="compositionally biased region" description="Polar residues" evidence="1">
    <location>
        <begin position="351"/>
        <end position="362"/>
    </location>
</feature>
<keyword evidence="2" id="KW-1133">Transmembrane helix</keyword>
<keyword evidence="4" id="KW-1185">Reference proteome</keyword>
<feature type="transmembrane region" description="Helical" evidence="2">
    <location>
        <begin position="170"/>
        <end position="189"/>
    </location>
</feature>
<dbReference type="Proteomes" id="UP001218188">
    <property type="component" value="Unassembled WGS sequence"/>
</dbReference>